<evidence type="ECO:0000313" key="8">
    <source>
        <dbReference type="EMBL" id="TNN47878.1"/>
    </source>
</evidence>
<evidence type="ECO:0000313" key="9">
    <source>
        <dbReference type="Proteomes" id="UP000314294"/>
    </source>
</evidence>
<feature type="region of interest" description="Disordered" evidence="6">
    <location>
        <begin position="1"/>
        <end position="30"/>
    </location>
</feature>
<keyword evidence="3 7" id="KW-1133">Transmembrane helix</keyword>
<feature type="compositionally biased region" description="Basic residues" evidence="6">
    <location>
        <begin position="491"/>
        <end position="500"/>
    </location>
</feature>
<dbReference type="GO" id="GO:0005765">
    <property type="term" value="C:lysosomal membrane"/>
    <property type="evidence" value="ECO:0007669"/>
    <property type="project" value="UniProtKB-SubCell"/>
</dbReference>
<feature type="region of interest" description="Disordered" evidence="6">
    <location>
        <begin position="401"/>
        <end position="465"/>
    </location>
</feature>
<dbReference type="GO" id="GO:1904263">
    <property type="term" value="P:positive regulation of TORC1 signaling"/>
    <property type="evidence" value="ECO:0007669"/>
    <property type="project" value="TreeGrafter"/>
</dbReference>
<comment type="subcellular location">
    <subcellularLocation>
        <location evidence="1">Lysosome membrane</location>
        <topology evidence="1">Multi-pass membrane protein</topology>
    </subcellularLocation>
</comment>
<dbReference type="PANTHER" id="PTHR15146">
    <property type="entry name" value="INTEGRAL MEMBRANE PROTEIN GPR137"/>
    <property type="match status" value="1"/>
</dbReference>
<feature type="region of interest" description="Disordered" evidence="6">
    <location>
        <begin position="477"/>
        <end position="502"/>
    </location>
</feature>
<sequence>MDRRPAGGQQEADYTRAQQEATAAPSCRGGAGLPKHFENMGVGDTGLILISFEICRKGVLISLDCMSPATRSRQLRTRSLARPASSFPSRLSCKAGQNQLGAEQRAHGARVRLPPAGPFPGHVLHHVLLVQVQQLLLQVVIQKGVGERTFAALEQTAPVARTPHPPAGRAPPRRERELTRRCLSRGGGILRGRGDVTRLEERARGLRGVGAEPQLSVAGGQRQHLVASDVEVAVILAYALAGGGNQERGVAHRASLSRDLYARGDRSAQVRGGLQRRDVRVAPGQLGGIGPAGGARHRGRSPGGLLRNGRVQLPRVPLHRPFKRAAMMLMWPTADVQEISGEAYVAFGIILFFWELLPTSLVVVFFRVQKPNQNLAPGGMINSHSFSSRAYFFDNPRRYDSDDDLSRSGNSRTDRASLLSSAPQPGSSSWYGSIQRGGALAAGGAPTQQTPPSSTAQQPPSSTAPLLFAYGNIQSHNHHHHNYYSTPQSNNHHHHHHHHSNYFSTPQNYYCGSQTYFCTPQN</sequence>
<dbReference type="EMBL" id="SRLO01000721">
    <property type="protein sequence ID" value="TNN47878.1"/>
    <property type="molecule type" value="Genomic_DNA"/>
</dbReference>
<organism evidence="8 9">
    <name type="scientific">Liparis tanakae</name>
    <name type="common">Tanaka's snailfish</name>
    <dbReference type="NCBI Taxonomy" id="230148"/>
    <lineage>
        <taxon>Eukaryota</taxon>
        <taxon>Metazoa</taxon>
        <taxon>Chordata</taxon>
        <taxon>Craniata</taxon>
        <taxon>Vertebrata</taxon>
        <taxon>Euteleostomi</taxon>
        <taxon>Actinopterygii</taxon>
        <taxon>Neopterygii</taxon>
        <taxon>Teleostei</taxon>
        <taxon>Neoteleostei</taxon>
        <taxon>Acanthomorphata</taxon>
        <taxon>Eupercaria</taxon>
        <taxon>Perciformes</taxon>
        <taxon>Cottioidei</taxon>
        <taxon>Cottales</taxon>
        <taxon>Liparidae</taxon>
        <taxon>Liparis</taxon>
    </lineage>
</organism>
<keyword evidence="2 7" id="KW-0812">Transmembrane</keyword>
<dbReference type="PANTHER" id="PTHR15146:SF1">
    <property type="entry name" value="INTEGRAL MEMBRANE PROTEIN GPR137C"/>
    <property type="match status" value="1"/>
</dbReference>
<keyword evidence="9" id="KW-1185">Reference proteome</keyword>
<evidence type="ECO:0000256" key="7">
    <source>
        <dbReference type="SAM" id="Phobius"/>
    </source>
</evidence>
<comment type="caution">
    <text evidence="8">The sequence shown here is derived from an EMBL/GenBank/DDBJ whole genome shotgun (WGS) entry which is preliminary data.</text>
</comment>
<protein>
    <submittedName>
        <fullName evidence="8">Integral membrane protein GPR137C</fullName>
    </submittedName>
</protein>
<gene>
    <name evidence="8" type="primary">GPR137C</name>
    <name evidence="8" type="ORF">EYF80_041929</name>
</gene>
<evidence type="ECO:0000256" key="5">
    <source>
        <dbReference type="ARBA" id="ARBA00023228"/>
    </source>
</evidence>
<accession>A0A4Z2G2Z3</accession>
<evidence type="ECO:0000256" key="3">
    <source>
        <dbReference type="ARBA" id="ARBA00022989"/>
    </source>
</evidence>
<dbReference type="InterPro" id="IPR029723">
    <property type="entry name" value="GPR137"/>
</dbReference>
<evidence type="ECO:0000256" key="1">
    <source>
        <dbReference type="ARBA" id="ARBA00004155"/>
    </source>
</evidence>
<name>A0A4Z2G2Z3_9TELE</name>
<keyword evidence="4 7" id="KW-0472">Membrane</keyword>
<evidence type="ECO:0000256" key="6">
    <source>
        <dbReference type="SAM" id="MobiDB-lite"/>
    </source>
</evidence>
<proteinExistence type="predicted"/>
<keyword evidence="5" id="KW-0458">Lysosome</keyword>
<dbReference type="Proteomes" id="UP000314294">
    <property type="component" value="Unassembled WGS sequence"/>
</dbReference>
<dbReference type="AlphaFoldDB" id="A0A4Z2G2Z3"/>
<feature type="compositionally biased region" description="Low complexity" evidence="6">
    <location>
        <begin position="445"/>
        <end position="465"/>
    </location>
</feature>
<evidence type="ECO:0000256" key="2">
    <source>
        <dbReference type="ARBA" id="ARBA00022692"/>
    </source>
</evidence>
<reference evidence="8 9" key="1">
    <citation type="submission" date="2019-03" db="EMBL/GenBank/DDBJ databases">
        <title>First draft genome of Liparis tanakae, snailfish: a comprehensive survey of snailfish specific genes.</title>
        <authorList>
            <person name="Kim W."/>
            <person name="Song I."/>
            <person name="Jeong J.-H."/>
            <person name="Kim D."/>
            <person name="Kim S."/>
            <person name="Ryu S."/>
            <person name="Song J.Y."/>
            <person name="Lee S.K."/>
        </authorList>
    </citation>
    <scope>NUCLEOTIDE SEQUENCE [LARGE SCALE GENOMIC DNA]</scope>
    <source>
        <tissue evidence="8">Muscle</tissue>
    </source>
</reference>
<feature type="compositionally biased region" description="Polar residues" evidence="6">
    <location>
        <begin position="418"/>
        <end position="432"/>
    </location>
</feature>
<feature type="transmembrane region" description="Helical" evidence="7">
    <location>
        <begin position="343"/>
        <end position="366"/>
    </location>
</feature>
<evidence type="ECO:0000256" key="4">
    <source>
        <dbReference type="ARBA" id="ARBA00023136"/>
    </source>
</evidence>